<dbReference type="InterPro" id="IPR002182">
    <property type="entry name" value="NB-ARC"/>
</dbReference>
<dbReference type="SUPFAM" id="SSF52047">
    <property type="entry name" value="RNI-like"/>
    <property type="match status" value="3"/>
</dbReference>
<dbReference type="Gene3D" id="1.10.8.430">
    <property type="entry name" value="Helical domain of apoptotic protease-activating factors"/>
    <property type="match status" value="1"/>
</dbReference>
<dbReference type="InterPro" id="IPR050905">
    <property type="entry name" value="Plant_NBS-LRR"/>
</dbReference>
<dbReference type="GO" id="GO:0006952">
    <property type="term" value="P:defense response"/>
    <property type="evidence" value="ECO:0007669"/>
    <property type="project" value="UniProtKB-KW"/>
</dbReference>
<protein>
    <submittedName>
        <fullName evidence="8">Disease resistance protein (CC-NBS-LRR class) family protein</fullName>
    </submittedName>
</protein>
<dbReference type="InterPro" id="IPR057135">
    <property type="entry name" value="At4g27190-like_LRR"/>
</dbReference>
<dbReference type="GO" id="GO:0043531">
    <property type="term" value="F:ADP binding"/>
    <property type="evidence" value="ECO:0007669"/>
    <property type="project" value="InterPro"/>
</dbReference>
<evidence type="ECO:0000256" key="4">
    <source>
        <dbReference type="ARBA" id="ARBA00022741"/>
    </source>
</evidence>
<keyword evidence="5" id="KW-0611">Plant defense</keyword>
<reference evidence="9" key="3">
    <citation type="submission" date="2015-04" db="UniProtKB">
        <authorList>
            <consortium name="EnsemblPlants"/>
        </authorList>
    </citation>
    <scope>IDENTIFICATION</scope>
    <source>
        <strain evidence="9">cv. Jemalong A17</strain>
    </source>
</reference>
<evidence type="ECO:0000256" key="5">
    <source>
        <dbReference type="ARBA" id="ARBA00022821"/>
    </source>
</evidence>
<keyword evidence="6" id="KW-0067">ATP-binding</keyword>
<dbReference type="SUPFAM" id="SSF52058">
    <property type="entry name" value="L domain-like"/>
    <property type="match status" value="1"/>
</dbReference>
<feature type="domain" description="AAA+ ATPase" evidence="7">
    <location>
        <begin position="173"/>
        <end position="329"/>
    </location>
</feature>
<dbReference type="GO" id="GO:0005524">
    <property type="term" value="F:ATP binding"/>
    <property type="evidence" value="ECO:0007669"/>
    <property type="project" value="UniProtKB-KW"/>
</dbReference>
<evidence type="ECO:0000259" key="7">
    <source>
        <dbReference type="SMART" id="SM00382"/>
    </source>
</evidence>
<dbReference type="InterPro" id="IPR027417">
    <property type="entry name" value="P-loop_NTPase"/>
</dbReference>
<name>A0A072VII4_MEDTR</name>
<evidence type="ECO:0000313" key="9">
    <source>
        <dbReference type="EnsemblPlants" id="KEH41386"/>
    </source>
</evidence>
<evidence type="ECO:0000256" key="2">
    <source>
        <dbReference type="ARBA" id="ARBA00022614"/>
    </source>
</evidence>
<keyword evidence="10" id="KW-1185">Reference proteome</keyword>
<dbReference type="PRINTS" id="PR00364">
    <property type="entry name" value="DISEASERSIST"/>
</dbReference>
<dbReference type="Pfam" id="PF23247">
    <property type="entry name" value="LRR_RPS2"/>
    <property type="match status" value="5"/>
</dbReference>
<dbReference type="Gene3D" id="3.40.50.300">
    <property type="entry name" value="P-loop containing nucleotide triphosphate hydrolases"/>
    <property type="match status" value="1"/>
</dbReference>
<keyword evidence="2" id="KW-0433">Leucine-rich repeat</keyword>
<dbReference type="SMART" id="SM00369">
    <property type="entry name" value="LRR_TYP"/>
    <property type="match status" value="3"/>
</dbReference>
<dbReference type="Proteomes" id="UP000002051">
    <property type="component" value="Unassembled WGS sequence"/>
</dbReference>
<dbReference type="InterPro" id="IPR003591">
    <property type="entry name" value="Leu-rich_rpt_typical-subtyp"/>
</dbReference>
<dbReference type="InterPro" id="IPR003593">
    <property type="entry name" value="AAA+_ATPase"/>
</dbReference>
<dbReference type="EnsemblPlants" id="KEH41386">
    <property type="protein sequence ID" value="KEH41386"/>
    <property type="gene ID" value="MTR_1g050402"/>
</dbReference>
<keyword evidence="4" id="KW-0547">Nucleotide-binding</keyword>
<keyword evidence="3" id="KW-0677">Repeat</keyword>
<proteinExistence type="inferred from homology"/>
<reference evidence="8 10" key="1">
    <citation type="journal article" date="2011" name="Nature">
        <title>The Medicago genome provides insight into the evolution of rhizobial symbioses.</title>
        <authorList>
            <person name="Young N.D."/>
            <person name="Debelle F."/>
            <person name="Oldroyd G.E."/>
            <person name="Geurts R."/>
            <person name="Cannon S.B."/>
            <person name="Udvardi M.K."/>
            <person name="Benedito V.A."/>
            <person name="Mayer K.F."/>
            <person name="Gouzy J."/>
            <person name="Schoof H."/>
            <person name="Van de Peer Y."/>
            <person name="Proost S."/>
            <person name="Cook D.R."/>
            <person name="Meyers B.C."/>
            <person name="Spannagl M."/>
            <person name="Cheung F."/>
            <person name="De Mita S."/>
            <person name="Krishnakumar V."/>
            <person name="Gundlach H."/>
            <person name="Zhou S."/>
            <person name="Mudge J."/>
            <person name="Bharti A.K."/>
            <person name="Murray J.D."/>
            <person name="Naoumkina M.A."/>
            <person name="Rosen B."/>
            <person name="Silverstein K.A."/>
            <person name="Tang H."/>
            <person name="Rombauts S."/>
            <person name="Zhao P.X."/>
            <person name="Zhou P."/>
            <person name="Barbe V."/>
            <person name="Bardou P."/>
            <person name="Bechner M."/>
            <person name="Bellec A."/>
            <person name="Berger A."/>
            <person name="Berges H."/>
            <person name="Bidwell S."/>
            <person name="Bisseling T."/>
            <person name="Choisne N."/>
            <person name="Couloux A."/>
            <person name="Denny R."/>
            <person name="Deshpande S."/>
            <person name="Dai X."/>
            <person name="Doyle J.J."/>
            <person name="Dudez A.M."/>
            <person name="Farmer A.D."/>
            <person name="Fouteau S."/>
            <person name="Franken C."/>
            <person name="Gibelin C."/>
            <person name="Gish J."/>
            <person name="Goldstein S."/>
            <person name="Gonzalez A.J."/>
            <person name="Green P.J."/>
            <person name="Hallab A."/>
            <person name="Hartog M."/>
            <person name="Hua A."/>
            <person name="Humphray S.J."/>
            <person name="Jeong D.H."/>
            <person name="Jing Y."/>
            <person name="Jocker A."/>
            <person name="Kenton S.M."/>
            <person name="Kim D.J."/>
            <person name="Klee K."/>
            <person name="Lai H."/>
            <person name="Lang C."/>
            <person name="Lin S."/>
            <person name="Macmil S.L."/>
            <person name="Magdelenat G."/>
            <person name="Matthews L."/>
            <person name="McCorrison J."/>
            <person name="Monaghan E.L."/>
            <person name="Mun J.H."/>
            <person name="Najar F.Z."/>
            <person name="Nicholson C."/>
            <person name="Noirot C."/>
            <person name="O'Bleness M."/>
            <person name="Paule C.R."/>
            <person name="Poulain J."/>
            <person name="Prion F."/>
            <person name="Qin B."/>
            <person name="Qu C."/>
            <person name="Retzel E.F."/>
            <person name="Riddle C."/>
            <person name="Sallet E."/>
            <person name="Samain S."/>
            <person name="Samson N."/>
            <person name="Sanders I."/>
            <person name="Saurat O."/>
            <person name="Scarpelli C."/>
            <person name="Schiex T."/>
            <person name="Segurens B."/>
            <person name="Severin A.J."/>
            <person name="Sherrier D.J."/>
            <person name="Shi R."/>
            <person name="Sims S."/>
            <person name="Singer S.R."/>
            <person name="Sinharoy S."/>
            <person name="Sterck L."/>
            <person name="Viollet A."/>
            <person name="Wang B.B."/>
            <person name="Wang K."/>
            <person name="Wang M."/>
            <person name="Wang X."/>
            <person name="Warfsmann J."/>
            <person name="Weissenbach J."/>
            <person name="White D.D."/>
            <person name="White J.D."/>
            <person name="Wiley G.B."/>
            <person name="Wincker P."/>
            <person name="Xing Y."/>
            <person name="Yang L."/>
            <person name="Yao Z."/>
            <person name="Ying F."/>
            <person name="Zhai J."/>
            <person name="Zhou L."/>
            <person name="Zuber A."/>
            <person name="Denarie J."/>
            <person name="Dixon R.A."/>
            <person name="May G.D."/>
            <person name="Schwartz D.C."/>
            <person name="Rogers J."/>
            <person name="Quetier F."/>
            <person name="Town C.D."/>
            <person name="Roe B.A."/>
        </authorList>
    </citation>
    <scope>NUCLEOTIDE SEQUENCE [LARGE SCALE GENOMIC DNA]</scope>
    <source>
        <strain evidence="8">A17</strain>
        <strain evidence="9 10">cv. Jemalong A17</strain>
    </source>
</reference>
<dbReference type="SUPFAM" id="SSF52540">
    <property type="entry name" value="P-loop containing nucleoside triphosphate hydrolases"/>
    <property type="match status" value="1"/>
</dbReference>
<evidence type="ECO:0000256" key="1">
    <source>
        <dbReference type="ARBA" id="ARBA00008894"/>
    </source>
</evidence>
<comment type="similarity">
    <text evidence="1">Belongs to the disease resistance NB-LRR family.</text>
</comment>
<sequence length="2068" mass="236395">MDVLIQFTAELAKCTIVPIVHEAGYSLLYKRNFKKLENRVKELDAARVRWDHSVQDEIGNGKEIETDVVNWLKDANELIEKANKLREDPRRANVRCSINSFPNLIWRHQLSRKAFKISENIFEIQGKGKFDRVGYLPTLDQITFSYSSTTRRLKLETRELFIDKILKALLDLNAHNIGVYGLDGAGKTTVVEEIAETTKHKKMFDAVVMANVSRNPDIERIQMEIAEQLNLTFIEKTIVGRANRLRQRIKAEKTILVILDDIWPTFELEKVGIPLGDDRTSRIQNKQNIEQNVKQNVCKLLMTSNNKDVLLEKEVEEEFTFRLELLGELETWHLFQFMVGDKVKDTSLQSLAPQVAQKCAGLPLLIVTVGRGLKNKDIRVWEDALRQLESNSHAGMDMKTYSTLELSYNLLVSQAMKDIFLLSSTLQDIDTEYLLKVAMGLNIFKDINTVYHARNTLHSIILSLQASCLLDKCNTSGKIQMNNYVRDVAVSIALRDQHVFVKEKLSDLKEWPTKDFRESSQIILYGCNVRKLPERLDCPNAKFFFFESVQPSVEISNIVFEGMESLQVLDLKGLNLSALPTSFQSISSLQTLCLDHCVLENMDAIGSLRNLEILSLVKSSMIKLPSEIEKLTKLRMLDLSHSGIEEIPPNIISSLTTLEELYLGHTSIKWEEENSPKQNKNASLAELRQLSNLTVLELQIPEIWVLPRDLKLMFEKLKKFKIVIGKVWEWVQMEKGNLNTLMLKLGTSIHLEHGIKALIKRVENLYLDEVDGIQNVLFQLNWEGFPLLKLLHIQNNAKMKHIVDSTERNTVQVCFINLEKLLLENLKNLERICHGRLEANSFGKLSVIKVNNCVQLKYLLSYSMVMGLSHLSEIKVCQCTSMTEIILEDRDSSGDNDITNEKFEFPSLHSLILEHLPKLDNFFSYESKSSKNERKHQRLEMYVPALFFGAQVALPNLDTLTLSSLNLSKVWGDNQHSFYKLTNLVVDNCGELKYLFLSSMVGSFINLKRLEISKCSLMVEIIATEKKKNLTDASKEVRFSKLEEIILNDMENLKTIWHRQFDSLKTLKVNKCDKITVVFPSSLQKTYNNLEMLDITNCASVKEIFELNSTEKGSKEDATNLKEITLSKMPKLKNIWTMDPQGILSFHNLENVDVDDCGSMEYLFLLSVAICCCSHLKILNLLSCENMKEIVAVKKGSGSATPIFELNLLNTLMLLYLPKLERFSAGNPTLTFPSLRKQFVTCCSKLNLFKTSITSIHKKFQNGKLHIAEEVPLLIVEKVIPELEELIIDYRDAKMILENNNLGFIFTKITYLGLFEFVIEDAIFPYWFLGNVPTLKCLAVCFSSFKKIFPDGRSVTKESYTRLKWLKLSSLPELQNICEEGYQIDPVLKKLEDLEIDECPSLTMLSPSSGTFSHLTNLTIINCHGLMKLITSPTARSLAKLTTMIVNNCNSLEEIITGSEDVEIALTSLVTLMLVCLPRLNKFCSGKCLLKLPLLEEVVVRECPRMKIFSEGNVSSPILQKVKTAQDVGKWHLKGNLNDKIKNMYEDKVAFCEFEHLRLSEFPELKDLWYGQLHPNVFCNLKSLIVQRCDFLSNVLFPSNILQVLLRLEELEVRDCDSLETVFDVKGIQSKEKLVKQIGELKKLTLSSLPKLKHIWNEDSCEIISFGKLEIVDVSKCQSLLNIFSLSLCQDLRHLEILRIWICRQVNEIVAMENGSMKNSIKKHTLECPSLNVLKVYRCEALKMFSFSPLCCKQPAQVDEIHDMPFQIPLFSIEKVSPNLKDLALCSKDALKILNGGCLENNFQKVEVLRLHHFDETPVTFLNGFHAMFPNVVTLQVRGSSFEILFLSGGIDHINSQSPKKIQNLWLFELEQLRFIWQENFAGDHFVVQDLEGLTVLNCPNLITLVPSSLSLKYLTDLEVNNCKGLIYLITTKTAKSLVQLKRLVIANCEMMLDVVKIDEEKEEEEVIFENLEFMEFFSLSSLGSFCNGKQTFIFPSLLHFVVQGCPQLKIFSSGVTITPFLTGITLRVENRRIRWKDDLNTTIEQLFIEKVHSIFGSYFNFSAINVY</sequence>
<dbReference type="SMART" id="SM00382">
    <property type="entry name" value="AAA"/>
    <property type="match status" value="1"/>
</dbReference>
<dbReference type="HOGENOM" id="CLU_000427_3_0_1"/>
<dbReference type="Gene3D" id="3.80.10.10">
    <property type="entry name" value="Ribonuclease Inhibitor"/>
    <property type="match status" value="5"/>
</dbReference>
<dbReference type="PANTHER" id="PTHR33463:SF198">
    <property type="entry name" value="RPP4C3"/>
    <property type="match status" value="1"/>
</dbReference>
<reference evidence="8 10" key="2">
    <citation type="journal article" date="2014" name="BMC Genomics">
        <title>An improved genome release (version Mt4.0) for the model legume Medicago truncatula.</title>
        <authorList>
            <person name="Tang H."/>
            <person name="Krishnakumar V."/>
            <person name="Bidwell S."/>
            <person name="Rosen B."/>
            <person name="Chan A."/>
            <person name="Zhou S."/>
            <person name="Gentzbittel L."/>
            <person name="Childs K.L."/>
            <person name="Yandell M."/>
            <person name="Gundlach H."/>
            <person name="Mayer K.F."/>
            <person name="Schwartz D.C."/>
            <person name="Town C.D."/>
        </authorList>
    </citation>
    <scope>GENOME REANNOTATION</scope>
    <source>
        <strain evidence="8">A17</strain>
        <strain evidence="9 10">cv. Jemalong A17</strain>
    </source>
</reference>
<dbReference type="EMBL" id="CM001217">
    <property type="protein sequence ID" value="KEH41386.1"/>
    <property type="molecule type" value="Genomic_DNA"/>
</dbReference>
<gene>
    <name evidence="8" type="ordered locus">MTR_1g050402</name>
</gene>
<accession>A0A072VII4</accession>
<dbReference type="Pfam" id="PF00931">
    <property type="entry name" value="NB-ARC"/>
    <property type="match status" value="1"/>
</dbReference>
<evidence type="ECO:0000313" key="8">
    <source>
        <dbReference type="EMBL" id="KEH41386.1"/>
    </source>
</evidence>
<evidence type="ECO:0000256" key="6">
    <source>
        <dbReference type="ARBA" id="ARBA00022840"/>
    </source>
</evidence>
<dbReference type="InterPro" id="IPR032675">
    <property type="entry name" value="LRR_dom_sf"/>
</dbReference>
<dbReference type="InterPro" id="IPR042197">
    <property type="entry name" value="Apaf_helical"/>
</dbReference>
<evidence type="ECO:0000313" key="10">
    <source>
        <dbReference type="Proteomes" id="UP000002051"/>
    </source>
</evidence>
<evidence type="ECO:0000256" key="3">
    <source>
        <dbReference type="ARBA" id="ARBA00022737"/>
    </source>
</evidence>
<organism evidence="8 10">
    <name type="scientific">Medicago truncatula</name>
    <name type="common">Barrel medic</name>
    <name type="synonym">Medicago tribuloides</name>
    <dbReference type="NCBI Taxonomy" id="3880"/>
    <lineage>
        <taxon>Eukaryota</taxon>
        <taxon>Viridiplantae</taxon>
        <taxon>Streptophyta</taxon>
        <taxon>Embryophyta</taxon>
        <taxon>Tracheophyta</taxon>
        <taxon>Spermatophyta</taxon>
        <taxon>Magnoliopsida</taxon>
        <taxon>eudicotyledons</taxon>
        <taxon>Gunneridae</taxon>
        <taxon>Pentapetalae</taxon>
        <taxon>rosids</taxon>
        <taxon>fabids</taxon>
        <taxon>Fabales</taxon>
        <taxon>Fabaceae</taxon>
        <taxon>Papilionoideae</taxon>
        <taxon>50 kb inversion clade</taxon>
        <taxon>NPAAA clade</taxon>
        <taxon>Hologalegina</taxon>
        <taxon>IRL clade</taxon>
        <taxon>Trifolieae</taxon>
        <taxon>Medicago</taxon>
    </lineage>
</organism>
<dbReference type="PANTHER" id="PTHR33463">
    <property type="entry name" value="NB-ARC DOMAIN-CONTAINING PROTEIN-RELATED"/>
    <property type="match status" value="1"/>
</dbReference>